<reference evidence="10 11" key="1">
    <citation type="submission" date="2017-11" db="EMBL/GenBank/DDBJ databases">
        <title>Genomic Encyclopedia of Archaeal and Bacterial Type Strains, Phase II (KMG-II): From Individual Species to Whole Genera.</title>
        <authorList>
            <person name="Goeker M."/>
        </authorList>
    </citation>
    <scope>NUCLEOTIDE SEQUENCE [LARGE SCALE GENOMIC DNA]</scope>
    <source>
        <strain evidence="10 11">DSM 27393</strain>
    </source>
</reference>
<keyword evidence="3" id="KW-0813">Transport</keyword>
<feature type="transmembrane region" description="Helical" evidence="9">
    <location>
        <begin position="277"/>
        <end position="301"/>
    </location>
</feature>
<feature type="transmembrane region" description="Helical" evidence="9">
    <location>
        <begin position="164"/>
        <end position="189"/>
    </location>
</feature>
<feature type="transmembrane region" description="Helical" evidence="9">
    <location>
        <begin position="321"/>
        <end position="350"/>
    </location>
</feature>
<dbReference type="GO" id="GO:0005886">
    <property type="term" value="C:plasma membrane"/>
    <property type="evidence" value="ECO:0007669"/>
    <property type="project" value="UniProtKB-SubCell"/>
</dbReference>
<keyword evidence="6 9" id="KW-1133">Transmembrane helix</keyword>
<evidence type="ECO:0000256" key="4">
    <source>
        <dbReference type="ARBA" id="ARBA00022475"/>
    </source>
</evidence>
<comment type="caution">
    <text evidence="10">The sequence shown here is derived from an EMBL/GenBank/DDBJ whole genome shotgun (WGS) entry which is preliminary data.</text>
</comment>
<keyword evidence="7 9" id="KW-0472">Membrane</keyword>
<evidence type="ECO:0000256" key="6">
    <source>
        <dbReference type="ARBA" id="ARBA00022989"/>
    </source>
</evidence>
<dbReference type="InterPro" id="IPR002549">
    <property type="entry name" value="AI-2E-like"/>
</dbReference>
<evidence type="ECO:0000256" key="9">
    <source>
        <dbReference type="SAM" id="Phobius"/>
    </source>
</evidence>
<keyword evidence="4" id="KW-1003">Cell membrane</keyword>
<evidence type="ECO:0000256" key="1">
    <source>
        <dbReference type="ARBA" id="ARBA00004651"/>
    </source>
</evidence>
<evidence type="ECO:0000256" key="2">
    <source>
        <dbReference type="ARBA" id="ARBA00009773"/>
    </source>
</evidence>
<feature type="transmembrane region" description="Helical" evidence="9">
    <location>
        <begin position="89"/>
        <end position="110"/>
    </location>
</feature>
<evidence type="ECO:0000313" key="10">
    <source>
        <dbReference type="EMBL" id="PJJ71628.1"/>
    </source>
</evidence>
<organism evidence="10 11">
    <name type="scientific">Diaminobutyricimonas aerilata</name>
    <dbReference type="NCBI Taxonomy" id="1162967"/>
    <lineage>
        <taxon>Bacteria</taxon>
        <taxon>Bacillati</taxon>
        <taxon>Actinomycetota</taxon>
        <taxon>Actinomycetes</taxon>
        <taxon>Micrococcales</taxon>
        <taxon>Microbacteriaceae</taxon>
        <taxon>Diaminobutyricimonas</taxon>
    </lineage>
</organism>
<accession>A0A2M9CIB5</accession>
<dbReference type="EMBL" id="PGFF01000001">
    <property type="protein sequence ID" value="PJJ71628.1"/>
    <property type="molecule type" value="Genomic_DNA"/>
</dbReference>
<dbReference type="GO" id="GO:0055085">
    <property type="term" value="P:transmembrane transport"/>
    <property type="evidence" value="ECO:0007669"/>
    <property type="project" value="TreeGrafter"/>
</dbReference>
<comment type="subcellular location">
    <subcellularLocation>
        <location evidence="1">Cell membrane</location>
        <topology evidence="1">Multi-pass membrane protein</topology>
    </subcellularLocation>
</comment>
<feature type="compositionally biased region" description="Basic residues" evidence="8">
    <location>
        <begin position="373"/>
        <end position="386"/>
    </location>
</feature>
<keyword evidence="5 9" id="KW-0812">Transmembrane</keyword>
<dbReference type="OrthoDB" id="9784366at2"/>
<comment type="similarity">
    <text evidence="2">Belongs to the autoinducer-2 exporter (AI-2E) (TC 2.A.86) family.</text>
</comment>
<dbReference type="Pfam" id="PF01594">
    <property type="entry name" value="AI-2E_transport"/>
    <property type="match status" value="1"/>
</dbReference>
<dbReference type="PANTHER" id="PTHR21716">
    <property type="entry name" value="TRANSMEMBRANE PROTEIN"/>
    <property type="match status" value="1"/>
</dbReference>
<dbReference type="RefSeq" id="WP_100363908.1">
    <property type="nucleotide sequence ID" value="NZ_PGFF01000001.1"/>
</dbReference>
<feature type="transmembrane region" description="Helical" evidence="9">
    <location>
        <begin position="57"/>
        <end position="77"/>
    </location>
</feature>
<dbReference type="PANTHER" id="PTHR21716:SF53">
    <property type="entry name" value="PERMEASE PERM-RELATED"/>
    <property type="match status" value="1"/>
</dbReference>
<feature type="transmembrane region" description="Helical" evidence="9">
    <location>
        <begin position="33"/>
        <end position="51"/>
    </location>
</feature>
<evidence type="ECO:0000256" key="5">
    <source>
        <dbReference type="ARBA" id="ARBA00022692"/>
    </source>
</evidence>
<protein>
    <submittedName>
        <fullName evidence="10">Putative PurR-regulated permease PerM</fullName>
    </submittedName>
</protein>
<evidence type="ECO:0000256" key="7">
    <source>
        <dbReference type="ARBA" id="ARBA00023136"/>
    </source>
</evidence>
<evidence type="ECO:0000256" key="8">
    <source>
        <dbReference type="SAM" id="MobiDB-lite"/>
    </source>
</evidence>
<feature type="region of interest" description="Disordered" evidence="8">
    <location>
        <begin position="364"/>
        <end position="386"/>
    </location>
</feature>
<feature type="transmembrane region" description="Helical" evidence="9">
    <location>
        <begin position="251"/>
        <end position="270"/>
    </location>
</feature>
<dbReference type="Proteomes" id="UP000228758">
    <property type="component" value="Unassembled WGS sequence"/>
</dbReference>
<name>A0A2M9CIB5_9MICO</name>
<dbReference type="AlphaFoldDB" id="A0A2M9CIB5"/>
<gene>
    <name evidence="10" type="ORF">CLV46_1179</name>
</gene>
<keyword evidence="11" id="KW-1185">Reference proteome</keyword>
<evidence type="ECO:0000256" key="3">
    <source>
        <dbReference type="ARBA" id="ARBA00022448"/>
    </source>
</evidence>
<evidence type="ECO:0000313" key="11">
    <source>
        <dbReference type="Proteomes" id="UP000228758"/>
    </source>
</evidence>
<sequence length="386" mass="40291">MPFSRRYTTDDSVTPPPPAGLWADKFGKVATRTLQSIILVIAIIGIVYAAIALRLVVIPVLLALIVAAALGPIVEALHRRGLPRVAGAALVLVVAVLGLGGLVTGIVFAVRSQWPQLVESATQGVEQLREIAEGFGIATDQEAIDDAVAQVQEFLTSSSFTSGAISGVSSAVELITGTVLFAFVLFYFLRDGASIFEFLIRPFQGRYHVKAQRSGRRALEVMGGYVRGTALVALVDAVFIGIGLFAVGIPFALALPLAVLVFVFAFVPIVGATAAGVLAALVALVTAGLWPAIIIVIIVVAVNQIEGNFLQPVVLGRSLQLHALVVLLAITAGTILAGITGAILSVPLVASAWAIAKAWSGDEPPHGTTVGKPPRRDRRRAPAVAE</sequence>
<proteinExistence type="inferred from homology"/>
<feature type="transmembrane region" description="Helical" evidence="9">
    <location>
        <begin position="225"/>
        <end position="245"/>
    </location>
</feature>